<dbReference type="GO" id="GO:0016579">
    <property type="term" value="P:protein deubiquitination"/>
    <property type="evidence" value="ECO:0007669"/>
    <property type="project" value="InterPro"/>
</dbReference>
<dbReference type="PROSITE" id="PS50235">
    <property type="entry name" value="USP_3"/>
    <property type="match status" value="1"/>
</dbReference>
<dbReference type="EMBL" id="MPUH01000180">
    <property type="protein sequence ID" value="OMJ87298.1"/>
    <property type="molecule type" value="Genomic_DNA"/>
</dbReference>
<feature type="domain" description="USP" evidence="1">
    <location>
        <begin position="5"/>
        <end position="399"/>
    </location>
</feature>
<dbReference type="InterPro" id="IPR001394">
    <property type="entry name" value="Peptidase_C19_UCH"/>
</dbReference>
<evidence type="ECO:0000259" key="1">
    <source>
        <dbReference type="PROSITE" id="PS50235"/>
    </source>
</evidence>
<dbReference type="AlphaFoldDB" id="A0A1R2CE56"/>
<gene>
    <name evidence="2" type="ORF">SteCoe_10982</name>
</gene>
<dbReference type="SUPFAM" id="SSF54001">
    <property type="entry name" value="Cysteine proteinases"/>
    <property type="match status" value="1"/>
</dbReference>
<dbReference type="PANTHER" id="PTHR24006">
    <property type="entry name" value="UBIQUITIN CARBOXYL-TERMINAL HYDROLASE"/>
    <property type="match status" value="1"/>
</dbReference>
<name>A0A1R2CE56_9CILI</name>
<organism evidence="2 3">
    <name type="scientific">Stentor coeruleus</name>
    <dbReference type="NCBI Taxonomy" id="5963"/>
    <lineage>
        <taxon>Eukaryota</taxon>
        <taxon>Sar</taxon>
        <taxon>Alveolata</taxon>
        <taxon>Ciliophora</taxon>
        <taxon>Postciliodesmatophora</taxon>
        <taxon>Heterotrichea</taxon>
        <taxon>Heterotrichida</taxon>
        <taxon>Stentoridae</taxon>
        <taxon>Stentor</taxon>
    </lineage>
</organism>
<keyword evidence="3" id="KW-1185">Reference proteome</keyword>
<dbReference type="Pfam" id="PF00443">
    <property type="entry name" value="UCH"/>
    <property type="match status" value="1"/>
</dbReference>
<dbReference type="Gene3D" id="3.90.70.10">
    <property type="entry name" value="Cysteine proteinases"/>
    <property type="match status" value="1"/>
</dbReference>
<comment type="caution">
    <text evidence="2">The sequence shown here is derived from an EMBL/GenBank/DDBJ whole genome shotgun (WGS) entry which is preliminary data.</text>
</comment>
<dbReference type="InterPro" id="IPR038765">
    <property type="entry name" value="Papain-like_cys_pep_sf"/>
</dbReference>
<accession>A0A1R2CE56</accession>
<dbReference type="InterPro" id="IPR050164">
    <property type="entry name" value="Peptidase_C19"/>
</dbReference>
<evidence type="ECO:0000313" key="3">
    <source>
        <dbReference type="Proteomes" id="UP000187209"/>
    </source>
</evidence>
<reference evidence="2 3" key="1">
    <citation type="submission" date="2016-11" db="EMBL/GenBank/DDBJ databases">
        <title>The macronuclear genome of Stentor coeruleus: a giant cell with tiny introns.</title>
        <authorList>
            <person name="Slabodnick M."/>
            <person name="Ruby J.G."/>
            <person name="Reiff S.B."/>
            <person name="Swart E.C."/>
            <person name="Gosai S."/>
            <person name="Prabakaran S."/>
            <person name="Witkowska E."/>
            <person name="Larue G.E."/>
            <person name="Fisher S."/>
            <person name="Freeman R.M."/>
            <person name="Gunawardena J."/>
            <person name="Chu W."/>
            <person name="Stover N.A."/>
            <person name="Gregory B.D."/>
            <person name="Nowacki M."/>
            <person name="Derisi J."/>
            <person name="Roy S.W."/>
            <person name="Marshall W.F."/>
            <person name="Sood P."/>
        </authorList>
    </citation>
    <scope>NUCLEOTIDE SEQUENCE [LARGE SCALE GENOMIC DNA]</scope>
    <source>
        <strain evidence="2">WM001</strain>
    </source>
</reference>
<dbReference type="GO" id="GO:0004843">
    <property type="term" value="F:cysteine-type deubiquitinase activity"/>
    <property type="evidence" value="ECO:0007669"/>
    <property type="project" value="InterPro"/>
</dbReference>
<dbReference type="GO" id="GO:0005829">
    <property type="term" value="C:cytosol"/>
    <property type="evidence" value="ECO:0007669"/>
    <property type="project" value="TreeGrafter"/>
</dbReference>
<dbReference type="Proteomes" id="UP000187209">
    <property type="component" value="Unassembled WGS sequence"/>
</dbReference>
<sequence>MYAYNGIKNKDENNCFINSLLQSFAHLAPVREFLLSKTYKHKCNSPCLPCEITTVLVGILYSSSSISSTSIRAALVHVSNSSTFFYQERACVIEAYEFILKYYHSLHIEDIILSLTDTMIEKNKNKVDVMEDDIQIVENKNYTNEYDICIEENKDYVNVKEKDIFIEENKNKVDVSEGYDDKDTKNKKNNDEIGVNEEDCGGNCFGHQNFGFITKMMGRSCCSGEYCQDNILSSLNVCGENFVKHFKAFGEESGLENVLSSVVEAESSNSFYKKCTCGEKYLVKRFISTFPKILTISILWNDPNLKNSHIFLPIINSQINLSKILPCTESNSNCIYHFKGFIFFSRFFKHYMSVFFDESKMEWTYFSDSKTISSKHWKLVVTGLKIFQVTPAMLFYERG</sequence>
<evidence type="ECO:0000313" key="2">
    <source>
        <dbReference type="EMBL" id="OMJ87298.1"/>
    </source>
</evidence>
<dbReference type="InterPro" id="IPR028889">
    <property type="entry name" value="USP"/>
</dbReference>
<dbReference type="GO" id="GO:0005634">
    <property type="term" value="C:nucleus"/>
    <property type="evidence" value="ECO:0007669"/>
    <property type="project" value="TreeGrafter"/>
</dbReference>
<protein>
    <recommendedName>
        <fullName evidence="1">USP domain-containing protein</fullName>
    </recommendedName>
</protein>
<proteinExistence type="predicted"/>